<dbReference type="InterPro" id="IPR050952">
    <property type="entry name" value="TRIM-NHL_E3_ligases"/>
</dbReference>
<feature type="compositionally biased region" description="Basic residues" evidence="4">
    <location>
        <begin position="609"/>
        <end position="619"/>
    </location>
</feature>
<dbReference type="Pfam" id="PF01436">
    <property type="entry name" value="NHL"/>
    <property type="match status" value="2"/>
</dbReference>
<feature type="repeat" description="NHL" evidence="2">
    <location>
        <begin position="682"/>
        <end position="725"/>
    </location>
</feature>
<dbReference type="GO" id="GO:0043161">
    <property type="term" value="P:proteasome-mediated ubiquitin-dependent protein catabolic process"/>
    <property type="evidence" value="ECO:0007669"/>
    <property type="project" value="TreeGrafter"/>
</dbReference>
<dbReference type="GO" id="GO:0061630">
    <property type="term" value="F:ubiquitin protein ligase activity"/>
    <property type="evidence" value="ECO:0007669"/>
    <property type="project" value="TreeGrafter"/>
</dbReference>
<organism evidence="5 6">
    <name type="scientific">Liparis tanakae</name>
    <name type="common">Tanaka's snailfish</name>
    <dbReference type="NCBI Taxonomy" id="230148"/>
    <lineage>
        <taxon>Eukaryota</taxon>
        <taxon>Metazoa</taxon>
        <taxon>Chordata</taxon>
        <taxon>Craniata</taxon>
        <taxon>Vertebrata</taxon>
        <taxon>Euteleostomi</taxon>
        <taxon>Actinopterygii</taxon>
        <taxon>Neopterygii</taxon>
        <taxon>Teleostei</taxon>
        <taxon>Neoteleostei</taxon>
        <taxon>Acanthomorphata</taxon>
        <taxon>Eupercaria</taxon>
        <taxon>Perciformes</taxon>
        <taxon>Cottioidei</taxon>
        <taxon>Cottales</taxon>
        <taxon>Liparidae</taxon>
        <taxon>Liparis</taxon>
    </lineage>
</organism>
<dbReference type="PANTHER" id="PTHR24104:SF53">
    <property type="match status" value="1"/>
</dbReference>
<dbReference type="OrthoDB" id="10020332at2759"/>
<evidence type="ECO:0000256" key="1">
    <source>
        <dbReference type="ARBA" id="ARBA00022737"/>
    </source>
</evidence>
<feature type="region of interest" description="Disordered" evidence="4">
    <location>
        <begin position="404"/>
        <end position="526"/>
    </location>
</feature>
<feature type="compositionally biased region" description="Basic and acidic residues" evidence="4">
    <location>
        <begin position="644"/>
        <end position="657"/>
    </location>
</feature>
<feature type="compositionally biased region" description="Acidic residues" evidence="4">
    <location>
        <begin position="357"/>
        <end position="368"/>
    </location>
</feature>
<keyword evidence="3" id="KW-0175">Coiled coil</keyword>
<feature type="compositionally biased region" description="Basic and acidic residues" evidence="4">
    <location>
        <begin position="502"/>
        <end position="513"/>
    </location>
</feature>
<feature type="compositionally biased region" description="Polar residues" evidence="4">
    <location>
        <begin position="517"/>
        <end position="526"/>
    </location>
</feature>
<feature type="region of interest" description="Disordered" evidence="4">
    <location>
        <begin position="604"/>
        <end position="675"/>
    </location>
</feature>
<dbReference type="InterPro" id="IPR001258">
    <property type="entry name" value="NHL_repeat"/>
</dbReference>
<dbReference type="PANTHER" id="PTHR24104">
    <property type="entry name" value="E3 UBIQUITIN-PROTEIN LIGASE NHLRC1-RELATED"/>
    <property type="match status" value="1"/>
</dbReference>
<feature type="compositionally biased region" description="Polar residues" evidence="4">
    <location>
        <begin position="342"/>
        <end position="353"/>
    </location>
</feature>
<evidence type="ECO:0000313" key="6">
    <source>
        <dbReference type="Proteomes" id="UP000314294"/>
    </source>
</evidence>
<sequence>MPTTNYAVALLRLRPLLSPSIFLMDGGGLDAAGFQGNLLECNNLKSRRNVNRGRTRRVCIRRELETAWRSPSNSQPEGKRHGEGGGPEERESGGRGSPAHSPGPDRHAQPPPPESPPCWATRARSDLAQVEAELRRLRERHVTETDAVKRSVERAISGARREERRLLERVEQDHRDTQQHLGQVQRENMAAARVSQSLLDQRLRSLAQLQQRVQVGQPSRPEDGGPPQQLLKDVAEFLQPWEVSVSLKKVNFKPSSQPNAVNFGDIRVEEQSLSLHVGGCGPHGQPCALHSQEMRREDEHRHGAAGEKSPRGEGWTSPTGRVIRKISLSTRSDQESEEDPNLSPTKTSPWVTKSEQSDWESSQDDEPESASLQAQGEDIFVSVPTVLHSMSTADKQQAYKMKANGKHYSPRNPRKNVTAVSDWKLSPSPDRRTEHAKLRHDLSLDGHAGRRGKVSHESDRPLKRGNGAPTSPKMTSRETLTSQSCLDLTSRGRAHSRLSQSSDEHPPHGDDGRAPSPTDSLDSSYTFIVGPPHDHVNRASLNLNGHLSKSAVDLTRKTRPMIGGGANEPLGEWTAAGDDFDSASSSMSPTLSRRPRLSDIWQTPTYPTHRGHHTLHRPRASMTVAGSKQPAVARSLSMSVIDGSSREPTRGGEKRGEPALAELEEEGDSSSTAFNPRGVRLIRQFGKQGSGRADLTLPSGIHATPQGLLYIVDCGNARVQVTDLRGNVLQQVTSPTSDGSARRCRNYFDIAVNAKGLIALSCAAERALLIFSRHGRLLQTFGGSGSGSAKEELEAPRGVTATRLDEFLVADIRKGSLIALKLDPKTGSRLERTVVTGFHRPYLVAACSSSGMVAVSERGNETGRVPCIKVLEPGWNTVRVLGVCAGMGPVLSCPWGICIDSDGNVLVADWAERHRVLLYPARGVGRPVVTQGLSSPRGLALLPEGQLAVSDSMHHCIKIYPYKGTRVDA</sequence>
<feature type="repeat" description="NHL" evidence="2">
    <location>
        <begin position="930"/>
        <end position="963"/>
    </location>
</feature>
<name>A0A4Z2FVN8_9TELE</name>
<dbReference type="CDD" id="cd14961">
    <property type="entry name" value="NHL_TRIM32_like"/>
    <property type="match status" value="1"/>
</dbReference>
<evidence type="ECO:0000256" key="4">
    <source>
        <dbReference type="SAM" id="MobiDB-lite"/>
    </source>
</evidence>
<evidence type="ECO:0000256" key="2">
    <source>
        <dbReference type="PROSITE-ProRule" id="PRU00504"/>
    </source>
</evidence>
<feature type="compositionally biased region" description="Basic residues" evidence="4">
    <location>
        <begin position="404"/>
        <end position="414"/>
    </location>
</feature>
<accession>A0A4Z2FVN8</accession>
<dbReference type="Gene3D" id="2.120.10.30">
    <property type="entry name" value="TolB, C-terminal domain"/>
    <property type="match status" value="1"/>
</dbReference>
<feature type="compositionally biased region" description="Basic and acidic residues" evidence="4">
    <location>
        <begin position="292"/>
        <end position="311"/>
    </location>
</feature>
<keyword evidence="6" id="KW-1185">Reference proteome</keyword>
<comment type="caution">
    <text evidence="5">The sequence shown here is derived from an EMBL/GenBank/DDBJ whole genome shotgun (WGS) entry which is preliminary data.</text>
</comment>
<feature type="compositionally biased region" description="Polar residues" evidence="4">
    <location>
        <begin position="468"/>
        <end position="487"/>
    </location>
</feature>
<dbReference type="InterPro" id="IPR011042">
    <property type="entry name" value="6-blade_b-propeller_TolB-like"/>
</dbReference>
<dbReference type="AlphaFoldDB" id="A0A4Z2FVN8"/>
<dbReference type="GO" id="GO:0000209">
    <property type="term" value="P:protein polyubiquitination"/>
    <property type="evidence" value="ECO:0007669"/>
    <property type="project" value="TreeGrafter"/>
</dbReference>
<feature type="repeat" description="NHL" evidence="2">
    <location>
        <begin position="886"/>
        <end position="922"/>
    </location>
</feature>
<feature type="compositionally biased region" description="Basic and acidic residues" evidence="4">
    <location>
        <begin position="77"/>
        <end position="93"/>
    </location>
</feature>
<feature type="coiled-coil region" evidence="3">
    <location>
        <begin position="120"/>
        <end position="187"/>
    </location>
</feature>
<feature type="region of interest" description="Disordered" evidence="4">
    <location>
        <begin position="67"/>
        <end position="120"/>
    </location>
</feature>
<evidence type="ECO:0000256" key="3">
    <source>
        <dbReference type="SAM" id="Coils"/>
    </source>
</evidence>
<reference evidence="5 6" key="1">
    <citation type="submission" date="2019-03" db="EMBL/GenBank/DDBJ databases">
        <title>First draft genome of Liparis tanakae, snailfish: a comprehensive survey of snailfish specific genes.</title>
        <authorList>
            <person name="Kim W."/>
            <person name="Song I."/>
            <person name="Jeong J.-H."/>
            <person name="Kim D."/>
            <person name="Kim S."/>
            <person name="Ryu S."/>
            <person name="Song J.Y."/>
            <person name="Lee S.K."/>
        </authorList>
    </citation>
    <scope>NUCLEOTIDE SEQUENCE [LARGE SCALE GENOMIC DNA]</scope>
    <source>
        <tissue evidence="5">Muscle</tissue>
    </source>
</reference>
<feature type="compositionally biased region" description="Basic and acidic residues" evidence="4">
    <location>
        <begin position="429"/>
        <end position="462"/>
    </location>
</feature>
<gene>
    <name evidence="5" type="primary">TRIM32_0</name>
    <name evidence="5" type="ORF">EYF80_044516</name>
</gene>
<keyword evidence="1" id="KW-0677">Repeat</keyword>
<proteinExistence type="predicted"/>
<dbReference type="EMBL" id="SRLO01000855">
    <property type="protein sequence ID" value="TNN45286.1"/>
    <property type="molecule type" value="Genomic_DNA"/>
</dbReference>
<dbReference type="PROSITE" id="PS51125">
    <property type="entry name" value="NHL"/>
    <property type="match status" value="3"/>
</dbReference>
<evidence type="ECO:0000313" key="5">
    <source>
        <dbReference type="EMBL" id="TNN45286.1"/>
    </source>
</evidence>
<protein>
    <submittedName>
        <fullName evidence="5">E3 ubiquitin-protein ligase TRIM32</fullName>
    </submittedName>
</protein>
<dbReference type="Proteomes" id="UP000314294">
    <property type="component" value="Unassembled WGS sequence"/>
</dbReference>
<feature type="region of interest" description="Disordered" evidence="4">
    <location>
        <begin position="284"/>
        <end position="371"/>
    </location>
</feature>
<dbReference type="SUPFAM" id="SSF101898">
    <property type="entry name" value="NHL repeat"/>
    <property type="match status" value="1"/>
</dbReference>